<dbReference type="Gene3D" id="3.40.190.10">
    <property type="entry name" value="Periplasmic binding protein-like II"/>
    <property type="match status" value="1"/>
</dbReference>
<keyword evidence="5" id="KW-1185">Reference proteome</keyword>
<name>A0A9Q3VS97_9ACTN</name>
<gene>
    <name evidence="4" type="ORF">LJ657_20815</name>
</gene>
<dbReference type="RefSeq" id="WP_232650260.1">
    <property type="nucleotide sequence ID" value="NZ_JAJSBI010000010.1"/>
</dbReference>
<dbReference type="PROSITE" id="PS51257">
    <property type="entry name" value="PROKAR_LIPOPROTEIN"/>
    <property type="match status" value="1"/>
</dbReference>
<dbReference type="GO" id="GO:0043190">
    <property type="term" value="C:ATP-binding cassette (ABC) transporter complex"/>
    <property type="evidence" value="ECO:0007669"/>
    <property type="project" value="InterPro"/>
</dbReference>
<protein>
    <submittedName>
        <fullName evidence="4">ABC transporter substrate-binding protein</fullName>
    </submittedName>
</protein>
<dbReference type="EMBL" id="JAJSBI010000010">
    <property type="protein sequence ID" value="MCD9876055.1"/>
    <property type="molecule type" value="Genomic_DNA"/>
</dbReference>
<evidence type="ECO:0000313" key="5">
    <source>
        <dbReference type="Proteomes" id="UP001108029"/>
    </source>
</evidence>
<dbReference type="InterPro" id="IPR007210">
    <property type="entry name" value="ABC_Gly_betaine_transp_sub-bd"/>
</dbReference>
<comment type="caution">
    <text evidence="4">The sequence shown here is derived from an EMBL/GenBank/DDBJ whole genome shotgun (WGS) entry which is preliminary data.</text>
</comment>
<feature type="domain" description="ABC-type glycine betaine transport system substrate-binding" evidence="3">
    <location>
        <begin position="49"/>
        <end position="291"/>
    </location>
</feature>
<dbReference type="Pfam" id="PF04069">
    <property type="entry name" value="OpuAC"/>
    <property type="match status" value="1"/>
</dbReference>
<dbReference type="SUPFAM" id="SSF53850">
    <property type="entry name" value="Periplasmic binding protein-like II"/>
    <property type="match status" value="1"/>
</dbReference>
<dbReference type="GO" id="GO:0022857">
    <property type="term" value="F:transmembrane transporter activity"/>
    <property type="evidence" value="ECO:0007669"/>
    <property type="project" value="InterPro"/>
</dbReference>
<evidence type="ECO:0000256" key="2">
    <source>
        <dbReference type="SAM" id="SignalP"/>
    </source>
</evidence>
<organism evidence="4 5">
    <name type="scientific">Streptomyces guryensis</name>
    <dbReference type="NCBI Taxonomy" id="2886947"/>
    <lineage>
        <taxon>Bacteria</taxon>
        <taxon>Bacillati</taxon>
        <taxon>Actinomycetota</taxon>
        <taxon>Actinomycetes</taxon>
        <taxon>Kitasatosporales</taxon>
        <taxon>Streptomycetaceae</taxon>
        <taxon>Streptomyces</taxon>
    </lineage>
</organism>
<feature type="chain" id="PRO_5040442451" evidence="2">
    <location>
        <begin position="34"/>
        <end position="297"/>
    </location>
</feature>
<reference evidence="4" key="1">
    <citation type="submission" date="2021-12" db="EMBL/GenBank/DDBJ databases">
        <authorList>
            <person name="Lee J.-H."/>
            <person name="Kim S.-B."/>
        </authorList>
    </citation>
    <scope>NUCLEOTIDE SEQUENCE</scope>
    <source>
        <strain evidence="4">NR30</strain>
    </source>
</reference>
<evidence type="ECO:0000256" key="1">
    <source>
        <dbReference type="SAM" id="MobiDB-lite"/>
    </source>
</evidence>
<dbReference type="Gene3D" id="3.40.190.120">
    <property type="entry name" value="Osmoprotection protein (prox), domain 2"/>
    <property type="match status" value="1"/>
</dbReference>
<proteinExistence type="predicted"/>
<keyword evidence="2" id="KW-0732">Signal</keyword>
<dbReference type="AlphaFoldDB" id="A0A9Q3VS97"/>
<accession>A0A9Q3VS97</accession>
<evidence type="ECO:0000259" key="3">
    <source>
        <dbReference type="Pfam" id="PF04069"/>
    </source>
</evidence>
<dbReference type="Proteomes" id="UP001108029">
    <property type="component" value="Unassembled WGS sequence"/>
</dbReference>
<sequence>MTSGTRPGPRLRLRLAAVAVCSLVLLTGCAAGAKSEPDTAHADRQGPTVIGSDASAEGRVTAALYRELLTGAGQPVRMATTSYTSPAATARAVVAGRIGLAPAYESTLLRTFPDGGTLPGNMPATLSMALPMGIDALPPAAAEHGVVLAVTRATARRHGLHSLADLAGAGRRLTLGGSASGDPDAPTPASLKKAYGVSVTGAGTSATADVLALRGTDPVITRDRLVVLTDPVGVIPPEHVFPLIQAPYAGPAARKALARLNPALTTDQLAALASSVDAGRSPAATARTWLRSRGLLG</sequence>
<feature type="signal peptide" evidence="2">
    <location>
        <begin position="1"/>
        <end position="33"/>
    </location>
</feature>
<feature type="compositionally biased region" description="Basic and acidic residues" evidence="1">
    <location>
        <begin position="35"/>
        <end position="44"/>
    </location>
</feature>
<feature type="region of interest" description="Disordered" evidence="1">
    <location>
        <begin position="34"/>
        <end position="53"/>
    </location>
</feature>
<evidence type="ECO:0000313" key="4">
    <source>
        <dbReference type="EMBL" id="MCD9876055.1"/>
    </source>
</evidence>